<dbReference type="InterPro" id="IPR011044">
    <property type="entry name" value="Quino_amine_DH_bsu"/>
</dbReference>
<keyword evidence="1" id="KW-0812">Transmembrane</keyword>
<dbReference type="STRING" id="373903.Hore_18570"/>
<sequence length="313" mass="36799">MRGLKIITIILFILIFAYKGYQIIGVNIYRLKSFNLDKSNYIILSERNGLYSCLEKGKNYDIEIKEKWGVYFARNMFFVNKNIICLVLGKKVYFYNYKDKIQINKIEITSRSIGINKNSQGDLILFSGGDLYEYCYPEDKLIKIKDLVEDPSDHSIYYPSLYIHPNKISYYTERNSVFYSAYIDSEKRLRGVYELSLDDFSLKLIDKGFCPQVDNKRKCLYYINHQQDSVIKLNLANGHKNVLFKYPHNIIDIVVVNDNMVFFVHASSRETIKGVKIDQMKVYQQGKIKTIYTRGYIYGSPFDVIEKKEINKE</sequence>
<evidence type="ECO:0000256" key="1">
    <source>
        <dbReference type="SAM" id="Phobius"/>
    </source>
</evidence>
<dbReference type="Proteomes" id="UP000000719">
    <property type="component" value="Chromosome"/>
</dbReference>
<proteinExistence type="predicted"/>
<evidence type="ECO:0000313" key="2">
    <source>
        <dbReference type="EMBL" id="ACL70606.1"/>
    </source>
</evidence>
<reference evidence="2 3" key="1">
    <citation type="journal article" date="2009" name="PLoS ONE">
        <title>Genome analysis of the anaerobic thermohalophilic bacterium Halothermothrix orenii.</title>
        <authorList>
            <person name="Mavromatis K."/>
            <person name="Ivanova N."/>
            <person name="Anderson I."/>
            <person name="Lykidis A."/>
            <person name="Hooper S.D."/>
            <person name="Sun H."/>
            <person name="Kunin V."/>
            <person name="Lapidus A."/>
            <person name="Hugenholtz P."/>
            <person name="Patel B."/>
            <person name="Kyrpides N.C."/>
        </authorList>
    </citation>
    <scope>NUCLEOTIDE SEQUENCE [LARGE SCALE GENOMIC DNA]</scope>
    <source>
        <strain evidence="3">H 168 / OCM 544 / DSM 9562</strain>
    </source>
</reference>
<dbReference type="SUPFAM" id="SSF50969">
    <property type="entry name" value="YVTN repeat-like/Quinoprotein amine dehydrogenase"/>
    <property type="match status" value="1"/>
</dbReference>
<dbReference type="HOGENOM" id="CLU_887874_0_0_9"/>
<organism evidence="2 3">
    <name type="scientific">Halothermothrix orenii (strain H 168 / OCM 544 / DSM 9562)</name>
    <dbReference type="NCBI Taxonomy" id="373903"/>
    <lineage>
        <taxon>Bacteria</taxon>
        <taxon>Bacillati</taxon>
        <taxon>Bacillota</taxon>
        <taxon>Clostridia</taxon>
        <taxon>Halanaerobiales</taxon>
        <taxon>Halothermotrichaceae</taxon>
        <taxon>Halothermothrix</taxon>
    </lineage>
</organism>
<dbReference type="KEGG" id="hor:Hore_18570"/>
<protein>
    <submittedName>
        <fullName evidence="2">Uncharacterized protein</fullName>
    </submittedName>
</protein>
<gene>
    <name evidence="2" type="ordered locus">Hore_18570</name>
</gene>
<accession>B8CZ87</accession>
<dbReference type="eggNOG" id="ENOG502ZXR4">
    <property type="taxonomic scope" value="Bacteria"/>
</dbReference>
<feature type="transmembrane region" description="Helical" evidence="1">
    <location>
        <begin position="6"/>
        <end position="29"/>
    </location>
</feature>
<keyword evidence="3" id="KW-1185">Reference proteome</keyword>
<name>B8CZ87_HALOH</name>
<dbReference type="AlphaFoldDB" id="B8CZ87"/>
<keyword evidence="1" id="KW-1133">Transmembrane helix</keyword>
<dbReference type="EMBL" id="CP001098">
    <property type="protein sequence ID" value="ACL70606.1"/>
    <property type="molecule type" value="Genomic_DNA"/>
</dbReference>
<keyword evidence="1" id="KW-0472">Membrane</keyword>
<evidence type="ECO:0000313" key="3">
    <source>
        <dbReference type="Proteomes" id="UP000000719"/>
    </source>
</evidence>
<dbReference type="RefSeq" id="WP_015923576.1">
    <property type="nucleotide sequence ID" value="NC_011899.1"/>
</dbReference>